<evidence type="ECO:0000259" key="8">
    <source>
        <dbReference type="Pfam" id="PF02687"/>
    </source>
</evidence>
<keyword evidence="4 7" id="KW-0812">Transmembrane</keyword>
<evidence type="ECO:0000256" key="3">
    <source>
        <dbReference type="ARBA" id="ARBA00022475"/>
    </source>
</evidence>
<evidence type="ECO:0000256" key="2">
    <source>
        <dbReference type="ARBA" id="ARBA00005236"/>
    </source>
</evidence>
<dbReference type="KEGG" id="sfu:Sfum_2814"/>
<dbReference type="Proteomes" id="UP000001784">
    <property type="component" value="Chromosome"/>
</dbReference>
<protein>
    <recommendedName>
        <fullName evidence="8">ABC3 transporter permease C-terminal domain-containing protein</fullName>
    </recommendedName>
</protein>
<keyword evidence="10" id="KW-1185">Reference proteome</keyword>
<evidence type="ECO:0000256" key="1">
    <source>
        <dbReference type="ARBA" id="ARBA00004651"/>
    </source>
</evidence>
<dbReference type="PANTHER" id="PTHR30489:SF0">
    <property type="entry name" value="LIPOPROTEIN-RELEASING SYSTEM TRANSMEMBRANE PROTEIN LOLE"/>
    <property type="match status" value="1"/>
</dbReference>
<proteinExistence type="inferred from homology"/>
<dbReference type="Pfam" id="PF02687">
    <property type="entry name" value="FtsX"/>
    <property type="match status" value="1"/>
</dbReference>
<name>A0LM40_SYNFM</name>
<evidence type="ECO:0000256" key="6">
    <source>
        <dbReference type="ARBA" id="ARBA00023136"/>
    </source>
</evidence>
<keyword evidence="5 7" id="KW-1133">Transmembrane helix</keyword>
<dbReference type="OrthoDB" id="8522929at2"/>
<keyword evidence="3" id="KW-1003">Cell membrane</keyword>
<dbReference type="HOGENOM" id="CLU_701928_0_0_7"/>
<dbReference type="GO" id="GO:0098797">
    <property type="term" value="C:plasma membrane protein complex"/>
    <property type="evidence" value="ECO:0007669"/>
    <property type="project" value="TreeGrafter"/>
</dbReference>
<feature type="transmembrane region" description="Helical" evidence="7">
    <location>
        <begin position="294"/>
        <end position="315"/>
    </location>
</feature>
<dbReference type="EMBL" id="CP000478">
    <property type="protein sequence ID" value="ABK18492.1"/>
    <property type="molecule type" value="Genomic_DNA"/>
</dbReference>
<evidence type="ECO:0000313" key="9">
    <source>
        <dbReference type="EMBL" id="ABK18492.1"/>
    </source>
</evidence>
<organism evidence="9 10">
    <name type="scientific">Syntrophobacter fumaroxidans (strain DSM 10017 / MPOB)</name>
    <dbReference type="NCBI Taxonomy" id="335543"/>
    <lineage>
        <taxon>Bacteria</taxon>
        <taxon>Pseudomonadati</taxon>
        <taxon>Thermodesulfobacteriota</taxon>
        <taxon>Syntrophobacteria</taxon>
        <taxon>Syntrophobacterales</taxon>
        <taxon>Syntrophobacteraceae</taxon>
        <taxon>Syntrophobacter</taxon>
    </lineage>
</organism>
<evidence type="ECO:0000256" key="7">
    <source>
        <dbReference type="SAM" id="Phobius"/>
    </source>
</evidence>
<dbReference type="GO" id="GO:0044874">
    <property type="term" value="P:lipoprotein localization to outer membrane"/>
    <property type="evidence" value="ECO:0007669"/>
    <property type="project" value="TreeGrafter"/>
</dbReference>
<reference evidence="9 10" key="1">
    <citation type="submission" date="2006-10" db="EMBL/GenBank/DDBJ databases">
        <title>Complete sequence of Syntrophobacter fumaroxidans MPOB.</title>
        <authorList>
            <consortium name="US DOE Joint Genome Institute"/>
            <person name="Copeland A."/>
            <person name="Lucas S."/>
            <person name="Lapidus A."/>
            <person name="Barry K."/>
            <person name="Detter J.C."/>
            <person name="Glavina del Rio T."/>
            <person name="Hammon N."/>
            <person name="Israni S."/>
            <person name="Pitluck S."/>
            <person name="Goltsman E.G."/>
            <person name="Martinez M."/>
            <person name="Schmutz J."/>
            <person name="Larimer F."/>
            <person name="Land M."/>
            <person name="Hauser L."/>
            <person name="Kyrpides N."/>
            <person name="Kim E."/>
            <person name="Boone D.R."/>
            <person name="Brockman F."/>
            <person name="Culley D."/>
            <person name="Ferry J."/>
            <person name="Gunsalus R."/>
            <person name="McInerney M.J."/>
            <person name="Morrison M."/>
            <person name="Plugge C."/>
            <person name="Rohlin L."/>
            <person name="Scholten J."/>
            <person name="Sieber J."/>
            <person name="Stams A.J.M."/>
            <person name="Worm P."/>
            <person name="Henstra A.M."/>
            <person name="Richardson P."/>
        </authorList>
    </citation>
    <scope>NUCLEOTIDE SEQUENCE [LARGE SCALE GENOMIC DNA]</scope>
    <source>
        <strain evidence="10">DSM 10017 / MPOB</strain>
    </source>
</reference>
<dbReference type="STRING" id="335543.Sfum_2814"/>
<dbReference type="eggNOG" id="COG0577">
    <property type="taxonomic scope" value="Bacteria"/>
</dbReference>
<comment type="subcellular location">
    <subcellularLocation>
        <location evidence="1">Cell membrane</location>
        <topology evidence="1">Multi-pass membrane protein</topology>
    </subcellularLocation>
</comment>
<comment type="similarity">
    <text evidence="2">Belongs to the ABC-4 integral membrane protein family. LolC/E subfamily.</text>
</comment>
<feature type="transmembrane region" description="Helical" evidence="7">
    <location>
        <begin position="239"/>
        <end position="258"/>
    </location>
</feature>
<evidence type="ECO:0000256" key="5">
    <source>
        <dbReference type="ARBA" id="ARBA00022989"/>
    </source>
</evidence>
<dbReference type="PANTHER" id="PTHR30489">
    <property type="entry name" value="LIPOPROTEIN-RELEASING SYSTEM TRANSMEMBRANE PROTEIN LOLE"/>
    <property type="match status" value="1"/>
</dbReference>
<evidence type="ECO:0000256" key="4">
    <source>
        <dbReference type="ARBA" id="ARBA00022692"/>
    </source>
</evidence>
<accession>A0LM40</accession>
<sequence length="377" mass="42129">MRHWIERQRNLLDFTLSSLLRRKGKNVALALIYTLVVFSLGSILLFTQAIRKEASLVLRDTPQILVQKLVAGRHDPIPLDYAGKIERIRGVTGVRGRLWGYYFDPATDANYTFMVPRDHSFKPGEVSIGSGVARGRSVREGDVLTLLASDGEPVIFRIRGIFSSESDLLSSDLILLSEDDFRSFFGVSGQYATDLIVEVANRKETTTVAGKIAQILPNTRPILRDEILRTYDAVFHWRAGLAFMILSGAVLAFVILAWDKATGLSAEEKREIGILKGIGWETSDILLMKFWEGMVISLSSFFVGILLAYLHVFLGSSALLEPILKGWSVLYPEFKLAPFVDFYQAATLFFLTVVPYTVTTVVPSWRAATIDPDLAMR</sequence>
<keyword evidence="6 7" id="KW-0472">Membrane</keyword>
<dbReference type="InterPro" id="IPR051447">
    <property type="entry name" value="Lipoprotein-release_system"/>
</dbReference>
<feature type="transmembrane region" description="Helical" evidence="7">
    <location>
        <begin position="336"/>
        <end position="358"/>
    </location>
</feature>
<dbReference type="AlphaFoldDB" id="A0LM40"/>
<feature type="transmembrane region" description="Helical" evidence="7">
    <location>
        <begin position="27"/>
        <end position="46"/>
    </location>
</feature>
<dbReference type="InterPro" id="IPR003838">
    <property type="entry name" value="ABC3_permease_C"/>
</dbReference>
<gene>
    <name evidence="9" type="ordered locus">Sfum_2814</name>
</gene>
<feature type="domain" description="ABC3 transporter permease C-terminal" evidence="8">
    <location>
        <begin position="245"/>
        <end position="372"/>
    </location>
</feature>
<dbReference type="InParanoid" id="A0LM40"/>
<dbReference type="RefSeq" id="WP_011699659.1">
    <property type="nucleotide sequence ID" value="NC_008554.1"/>
</dbReference>
<evidence type="ECO:0000313" key="10">
    <source>
        <dbReference type="Proteomes" id="UP000001784"/>
    </source>
</evidence>